<dbReference type="Pfam" id="PF10163">
    <property type="entry name" value="EnY2"/>
    <property type="match status" value="1"/>
</dbReference>
<keyword evidence="2" id="KW-1185">Reference proteome</keyword>
<evidence type="ECO:0000313" key="2">
    <source>
        <dbReference type="Proteomes" id="UP001108240"/>
    </source>
</evidence>
<name>A0A9J7YGJ7_CYPCA</name>
<dbReference type="Gene3D" id="1.10.246.140">
    <property type="match status" value="1"/>
</dbReference>
<dbReference type="GO" id="GO:0005643">
    <property type="term" value="C:nuclear pore"/>
    <property type="evidence" value="ECO:0007669"/>
    <property type="project" value="InterPro"/>
</dbReference>
<dbReference type="AlphaFoldDB" id="A0A9J7YGJ7"/>
<protein>
    <submittedName>
        <fullName evidence="1">ENY2 transcription and export complex 2 subunit</fullName>
    </submittedName>
</protein>
<reference evidence="1" key="2">
    <citation type="submission" date="2025-09" db="UniProtKB">
        <authorList>
            <consortium name="Ensembl"/>
        </authorList>
    </citation>
    <scope>IDENTIFICATION</scope>
</reference>
<organism evidence="1 2">
    <name type="scientific">Cyprinus carpio carpio</name>
    <dbReference type="NCBI Taxonomy" id="630221"/>
    <lineage>
        <taxon>Eukaryota</taxon>
        <taxon>Metazoa</taxon>
        <taxon>Chordata</taxon>
        <taxon>Craniata</taxon>
        <taxon>Vertebrata</taxon>
        <taxon>Euteleostomi</taxon>
        <taxon>Actinopterygii</taxon>
        <taxon>Neopterygii</taxon>
        <taxon>Teleostei</taxon>
        <taxon>Ostariophysi</taxon>
        <taxon>Cypriniformes</taxon>
        <taxon>Cyprinidae</taxon>
        <taxon>Cyprininae</taxon>
        <taxon>Cyprinus</taxon>
    </lineage>
</organism>
<dbReference type="GeneTree" id="ENSGT00390000011748"/>
<accession>A0A9J7YGJ7</accession>
<dbReference type="InterPro" id="IPR018783">
    <property type="entry name" value="TF_ENY2"/>
</dbReference>
<dbReference type="GO" id="GO:0006406">
    <property type="term" value="P:mRNA export from nucleus"/>
    <property type="evidence" value="ECO:0007669"/>
    <property type="project" value="InterPro"/>
</dbReference>
<proteinExistence type="predicted"/>
<dbReference type="Proteomes" id="UP001108240">
    <property type="component" value="Unplaced"/>
</dbReference>
<dbReference type="PANTHER" id="PTHR12514">
    <property type="entry name" value="ENHANCER OF YELLOW 2 TRANSCRIPTION FACTOR"/>
    <property type="match status" value="1"/>
</dbReference>
<evidence type="ECO:0000313" key="1">
    <source>
        <dbReference type="Ensembl" id="ENSCCRP00000118396.1"/>
    </source>
</evidence>
<dbReference type="InterPro" id="IPR038212">
    <property type="entry name" value="TF_EnY2_sf"/>
</dbReference>
<dbReference type="Ensembl" id="ENSCCRT00000163685.1">
    <property type="protein sequence ID" value="ENSCCRP00000118396.1"/>
    <property type="gene ID" value="ENSCCRG00000002678.2"/>
</dbReference>
<dbReference type="GO" id="GO:0000124">
    <property type="term" value="C:SAGA complex"/>
    <property type="evidence" value="ECO:0007669"/>
    <property type="project" value="InterPro"/>
</dbReference>
<sequence>MFSVKMSSEYCVFMYVALAVRARNYVAFNRSRFLFQINMSKESQMRAAINQKLIEMGERERLKELLRAKLIECGWRDQVKALCKGKNTSPIYLKALHTLHWLICEELSLVVCRSDQGKRFRECYRRRLGRWSNSQRKSPGA</sequence>
<reference evidence="1" key="1">
    <citation type="submission" date="2025-08" db="UniProtKB">
        <authorList>
            <consortium name="Ensembl"/>
        </authorList>
    </citation>
    <scope>IDENTIFICATION</scope>
</reference>
<dbReference type="GO" id="GO:0003713">
    <property type="term" value="F:transcription coactivator activity"/>
    <property type="evidence" value="ECO:0007669"/>
    <property type="project" value="InterPro"/>
</dbReference>